<evidence type="ECO:0000256" key="1">
    <source>
        <dbReference type="SAM" id="MobiDB-lite"/>
    </source>
</evidence>
<name>A0AAW1VVI6_RUBAR</name>
<feature type="region of interest" description="Disordered" evidence="1">
    <location>
        <begin position="1"/>
        <end position="90"/>
    </location>
</feature>
<feature type="compositionally biased region" description="Polar residues" evidence="1">
    <location>
        <begin position="41"/>
        <end position="61"/>
    </location>
</feature>
<evidence type="ECO:0000313" key="3">
    <source>
        <dbReference type="Proteomes" id="UP001457282"/>
    </source>
</evidence>
<keyword evidence="3" id="KW-1185">Reference proteome</keyword>
<comment type="caution">
    <text evidence="2">The sequence shown here is derived from an EMBL/GenBank/DDBJ whole genome shotgun (WGS) entry which is preliminary data.</text>
</comment>
<accession>A0AAW1VVI6</accession>
<sequence>MASGETSKQSAKRAKMQEKAAKAASVVSARQQRNEPLRISDGSSNSPLSQPRSAEPNTPGGTSIPEKPKYPPRGKAKLLDIGKKKKKTSD</sequence>
<organism evidence="2 3">
    <name type="scientific">Rubus argutus</name>
    <name type="common">Southern blackberry</name>
    <dbReference type="NCBI Taxonomy" id="59490"/>
    <lineage>
        <taxon>Eukaryota</taxon>
        <taxon>Viridiplantae</taxon>
        <taxon>Streptophyta</taxon>
        <taxon>Embryophyta</taxon>
        <taxon>Tracheophyta</taxon>
        <taxon>Spermatophyta</taxon>
        <taxon>Magnoliopsida</taxon>
        <taxon>eudicotyledons</taxon>
        <taxon>Gunneridae</taxon>
        <taxon>Pentapetalae</taxon>
        <taxon>rosids</taxon>
        <taxon>fabids</taxon>
        <taxon>Rosales</taxon>
        <taxon>Rosaceae</taxon>
        <taxon>Rosoideae</taxon>
        <taxon>Rosoideae incertae sedis</taxon>
        <taxon>Rubus</taxon>
    </lineage>
</organism>
<proteinExistence type="predicted"/>
<protein>
    <submittedName>
        <fullName evidence="2">Uncharacterized protein</fullName>
    </submittedName>
</protein>
<evidence type="ECO:0000313" key="2">
    <source>
        <dbReference type="EMBL" id="KAK9910804.1"/>
    </source>
</evidence>
<feature type="compositionally biased region" description="Basic and acidic residues" evidence="1">
    <location>
        <begin position="77"/>
        <end position="90"/>
    </location>
</feature>
<gene>
    <name evidence="2" type="ORF">M0R45_034748</name>
</gene>
<dbReference type="AlphaFoldDB" id="A0AAW1VVI6"/>
<reference evidence="2 3" key="1">
    <citation type="journal article" date="2023" name="G3 (Bethesda)">
        <title>A chromosome-length genome assembly and annotation of blackberry (Rubus argutus, cv. 'Hillquist').</title>
        <authorList>
            <person name="Bruna T."/>
            <person name="Aryal R."/>
            <person name="Dudchenko O."/>
            <person name="Sargent D.J."/>
            <person name="Mead D."/>
            <person name="Buti M."/>
            <person name="Cavallini A."/>
            <person name="Hytonen T."/>
            <person name="Andres J."/>
            <person name="Pham M."/>
            <person name="Weisz D."/>
            <person name="Mascagni F."/>
            <person name="Usai G."/>
            <person name="Natali L."/>
            <person name="Bassil N."/>
            <person name="Fernandez G.E."/>
            <person name="Lomsadze A."/>
            <person name="Armour M."/>
            <person name="Olukolu B."/>
            <person name="Poorten T."/>
            <person name="Britton C."/>
            <person name="Davik J."/>
            <person name="Ashrafi H."/>
            <person name="Aiden E.L."/>
            <person name="Borodovsky M."/>
            <person name="Worthington M."/>
        </authorList>
    </citation>
    <scope>NUCLEOTIDE SEQUENCE [LARGE SCALE GENOMIC DNA]</scope>
    <source>
        <strain evidence="2">PI 553951</strain>
    </source>
</reference>
<dbReference type="Proteomes" id="UP001457282">
    <property type="component" value="Unassembled WGS sequence"/>
</dbReference>
<dbReference type="EMBL" id="JBEDUW010000007">
    <property type="protein sequence ID" value="KAK9910804.1"/>
    <property type="molecule type" value="Genomic_DNA"/>
</dbReference>